<comment type="similarity">
    <text evidence="3">Belongs to the glycosyltransferase 7 family.</text>
</comment>
<dbReference type="InterPro" id="IPR029044">
    <property type="entry name" value="Nucleotide-diphossugar_trans"/>
</dbReference>
<sequence>MMQFKVSFTFLCYFFCNRCAVAIHLSHLWSGLQWFTRNFAPLPYCTSDVRFQHECWPRLHALYSTIEVANGAGHNHEGKSNLEKSLSVFLGQKLNSTVRCFVFTLASRFLGAIAFITNLRCGDHACPRSHQDSQFMNMSQLAMGRSPRESIEQVNLISQRYPFSQFIKGIRTEFAESFIVREYQRKCRSARRRMKIVSVGIGSRYAKVPYCVVIPFRNNTSQKRSAMLTFTVNFFTERRAPVVLVEQGGHALEFNRGALLNLGFLIARRLPSCQIVIFHDVDLTPDPTLLQFYGLALDAPLHLNGPGQQTKYPFPHYYGGIVSMSIPQFEAVNGFPTRFWGWGGEDDALFFRVAEVYRRTFRPKHGKVSEMKHSRATHASRVAKEFTKLNQVVDAYSWRSDGLNNFPNVSKEYFRRESHLVWVRAELNMIPNMYA</sequence>
<keyword evidence="14" id="KW-1185">Reference proteome</keyword>
<feature type="domain" description="Galactosyltransferase C-terminal" evidence="11">
    <location>
        <begin position="308"/>
        <end position="373"/>
    </location>
</feature>
<dbReference type="Proteomes" id="UP000815325">
    <property type="component" value="Unassembled WGS sequence"/>
</dbReference>
<evidence type="ECO:0000256" key="9">
    <source>
        <dbReference type="ARBA" id="ARBA00023136"/>
    </source>
</evidence>
<evidence type="ECO:0000256" key="10">
    <source>
        <dbReference type="ARBA" id="ARBA00023180"/>
    </source>
</evidence>
<keyword evidence="8" id="KW-1133">Transmembrane helix</keyword>
<keyword evidence="5 13" id="KW-0808">Transferase</keyword>
<comment type="caution">
    <text evidence="13">The sequence shown here is derived from an EMBL/GenBank/DDBJ whole genome shotgun (WGS) entry which is preliminary data.</text>
</comment>
<accession>A0ABQ7FVT8</accession>
<evidence type="ECO:0000259" key="12">
    <source>
        <dbReference type="Pfam" id="PF13733"/>
    </source>
</evidence>
<evidence type="ECO:0000259" key="11">
    <source>
        <dbReference type="Pfam" id="PF02709"/>
    </source>
</evidence>
<dbReference type="PANTHER" id="PTHR19300:SF57">
    <property type="entry name" value="BETA-1,4-N-ACETYLGALACTOSAMINYLTRANSFERASE"/>
    <property type="match status" value="1"/>
</dbReference>
<evidence type="ECO:0000256" key="7">
    <source>
        <dbReference type="ARBA" id="ARBA00022968"/>
    </source>
</evidence>
<evidence type="ECO:0000313" key="13">
    <source>
        <dbReference type="EMBL" id="KAF5826498.1"/>
    </source>
</evidence>
<dbReference type="GO" id="GO:0016740">
    <property type="term" value="F:transferase activity"/>
    <property type="evidence" value="ECO:0007669"/>
    <property type="project" value="UniProtKB-KW"/>
</dbReference>
<dbReference type="SUPFAM" id="SSF53448">
    <property type="entry name" value="Nucleotide-diphospho-sugar transferases"/>
    <property type="match status" value="1"/>
</dbReference>
<keyword evidence="10" id="KW-0325">Glycoprotein</keyword>
<dbReference type="PRINTS" id="PR02050">
    <property type="entry name" value="B14GALTRFASE"/>
</dbReference>
<feature type="domain" description="Galactosyltransferase N-terminal" evidence="12">
    <location>
        <begin position="209"/>
        <end position="286"/>
    </location>
</feature>
<keyword evidence="9" id="KW-0472">Membrane</keyword>
<dbReference type="InterPro" id="IPR003859">
    <property type="entry name" value="Galactosyl_T"/>
</dbReference>
<dbReference type="InterPro" id="IPR027791">
    <property type="entry name" value="Galactosyl_T_C"/>
</dbReference>
<comment type="subcellular location">
    <subcellularLocation>
        <location evidence="1">Membrane</location>
        <topology evidence="1">Single-pass type II membrane protein</topology>
    </subcellularLocation>
</comment>
<dbReference type="PANTHER" id="PTHR19300">
    <property type="entry name" value="BETA-1,4-GALACTOSYLTRANSFERASE"/>
    <property type="match status" value="1"/>
</dbReference>
<dbReference type="InterPro" id="IPR027995">
    <property type="entry name" value="Galactosyl_T_N"/>
</dbReference>
<evidence type="ECO:0000313" key="14">
    <source>
        <dbReference type="Proteomes" id="UP000815325"/>
    </source>
</evidence>
<reference evidence="13" key="1">
    <citation type="submission" date="2017-08" db="EMBL/GenBank/DDBJ databases">
        <authorList>
            <person name="Polle J.E."/>
            <person name="Barry K."/>
            <person name="Cushman J."/>
            <person name="Schmutz J."/>
            <person name="Tran D."/>
            <person name="Hathwaick L.T."/>
            <person name="Yim W.C."/>
            <person name="Jenkins J."/>
            <person name="Mckie-Krisberg Z.M."/>
            <person name="Prochnik S."/>
            <person name="Lindquist E."/>
            <person name="Dockter R.B."/>
            <person name="Adam C."/>
            <person name="Molina H."/>
            <person name="Bunkerborg J."/>
            <person name="Jin E."/>
            <person name="Buchheim M."/>
            <person name="Magnuson J."/>
        </authorList>
    </citation>
    <scope>NUCLEOTIDE SEQUENCE</scope>
    <source>
        <strain evidence="13">CCAP 19/18</strain>
    </source>
</reference>
<evidence type="ECO:0000256" key="5">
    <source>
        <dbReference type="ARBA" id="ARBA00022679"/>
    </source>
</evidence>
<keyword evidence="6" id="KW-0812">Transmembrane</keyword>
<evidence type="ECO:0000256" key="2">
    <source>
        <dbReference type="ARBA" id="ARBA00004922"/>
    </source>
</evidence>
<evidence type="ECO:0000256" key="6">
    <source>
        <dbReference type="ARBA" id="ARBA00022692"/>
    </source>
</evidence>
<evidence type="ECO:0000256" key="1">
    <source>
        <dbReference type="ARBA" id="ARBA00004606"/>
    </source>
</evidence>
<protein>
    <submittedName>
        <fullName evidence="13">Nucleotide-diphospho-sugar transferase</fullName>
    </submittedName>
</protein>
<keyword evidence="7" id="KW-0735">Signal-anchor</keyword>
<evidence type="ECO:0000256" key="4">
    <source>
        <dbReference type="ARBA" id="ARBA00022676"/>
    </source>
</evidence>
<comment type="pathway">
    <text evidence="2">Protein modification; protein glycosylation.</text>
</comment>
<evidence type="ECO:0000256" key="8">
    <source>
        <dbReference type="ARBA" id="ARBA00022989"/>
    </source>
</evidence>
<dbReference type="EMBL" id="MU070876">
    <property type="protein sequence ID" value="KAF5826498.1"/>
    <property type="molecule type" value="Genomic_DNA"/>
</dbReference>
<dbReference type="Pfam" id="PF13733">
    <property type="entry name" value="Glyco_transf_7N"/>
    <property type="match status" value="1"/>
</dbReference>
<proteinExistence type="inferred from homology"/>
<keyword evidence="4" id="KW-0328">Glycosyltransferase</keyword>
<dbReference type="Pfam" id="PF02709">
    <property type="entry name" value="Glyco_transf_7C"/>
    <property type="match status" value="1"/>
</dbReference>
<evidence type="ECO:0000256" key="3">
    <source>
        <dbReference type="ARBA" id="ARBA00005735"/>
    </source>
</evidence>
<dbReference type="Gene3D" id="3.90.550.10">
    <property type="entry name" value="Spore Coat Polysaccharide Biosynthesis Protein SpsA, Chain A"/>
    <property type="match status" value="1"/>
</dbReference>
<organism evidence="13 14">
    <name type="scientific">Dunaliella salina</name>
    <name type="common">Green alga</name>
    <name type="synonym">Protococcus salinus</name>
    <dbReference type="NCBI Taxonomy" id="3046"/>
    <lineage>
        <taxon>Eukaryota</taxon>
        <taxon>Viridiplantae</taxon>
        <taxon>Chlorophyta</taxon>
        <taxon>core chlorophytes</taxon>
        <taxon>Chlorophyceae</taxon>
        <taxon>CS clade</taxon>
        <taxon>Chlamydomonadales</taxon>
        <taxon>Dunaliellaceae</taxon>
        <taxon>Dunaliella</taxon>
    </lineage>
</organism>
<gene>
    <name evidence="13" type="ORF">DUNSADRAFT_2908</name>
</gene>
<name>A0ABQ7FVT8_DUNSA</name>